<comment type="similarity">
    <text evidence="1">Belongs to the LysR transcriptional regulatory family.</text>
</comment>
<dbReference type="Gene3D" id="3.40.190.290">
    <property type="match status" value="1"/>
</dbReference>
<dbReference type="eggNOG" id="COG0583">
    <property type="taxonomic scope" value="Bacteria"/>
</dbReference>
<dbReference type="CDD" id="cd05466">
    <property type="entry name" value="PBP2_LTTR_substrate"/>
    <property type="match status" value="1"/>
</dbReference>
<dbReference type="InterPro" id="IPR000847">
    <property type="entry name" value="LysR_HTH_N"/>
</dbReference>
<dbReference type="PANTHER" id="PTHR30126">
    <property type="entry name" value="HTH-TYPE TRANSCRIPTIONAL REGULATOR"/>
    <property type="match status" value="1"/>
</dbReference>
<dbReference type="Proteomes" id="UP000006056">
    <property type="component" value="Chromosome"/>
</dbReference>
<evidence type="ECO:0000256" key="2">
    <source>
        <dbReference type="ARBA" id="ARBA00023015"/>
    </source>
</evidence>
<dbReference type="SUPFAM" id="SSF46785">
    <property type="entry name" value="Winged helix' DNA-binding domain"/>
    <property type="match status" value="1"/>
</dbReference>
<dbReference type="PANTHER" id="PTHR30126:SF100">
    <property type="entry name" value="LYSR-FAMILY TRANSCRIPTIONAL REGULATOR"/>
    <property type="match status" value="1"/>
</dbReference>
<evidence type="ECO:0000256" key="3">
    <source>
        <dbReference type="ARBA" id="ARBA00023125"/>
    </source>
</evidence>
<dbReference type="KEGG" id="trs:Terro_0459"/>
<keyword evidence="4" id="KW-0804">Transcription</keyword>
<keyword evidence="2" id="KW-0805">Transcription regulation</keyword>
<evidence type="ECO:0000313" key="7">
    <source>
        <dbReference type="Proteomes" id="UP000006056"/>
    </source>
</evidence>
<reference evidence="6 7" key="1">
    <citation type="submission" date="2012-06" db="EMBL/GenBank/DDBJ databases">
        <title>Complete genome of Terriglobus roseus DSM 18391.</title>
        <authorList>
            <consortium name="US DOE Joint Genome Institute (JGI-PGF)"/>
            <person name="Lucas S."/>
            <person name="Copeland A."/>
            <person name="Lapidus A."/>
            <person name="Glavina del Rio T."/>
            <person name="Dalin E."/>
            <person name="Tice H."/>
            <person name="Bruce D."/>
            <person name="Goodwin L."/>
            <person name="Pitluck S."/>
            <person name="Peters L."/>
            <person name="Mikhailova N."/>
            <person name="Munk A.C.C."/>
            <person name="Kyrpides N."/>
            <person name="Mavromatis K."/>
            <person name="Ivanova N."/>
            <person name="Brettin T."/>
            <person name="Detter J.C."/>
            <person name="Han C."/>
            <person name="Larimer F."/>
            <person name="Land M."/>
            <person name="Hauser L."/>
            <person name="Markowitz V."/>
            <person name="Cheng J.-F."/>
            <person name="Hugenholtz P."/>
            <person name="Woyke T."/>
            <person name="Wu D."/>
            <person name="Brambilla E."/>
            <person name="Klenk H.-P."/>
            <person name="Eisen J.A."/>
        </authorList>
    </citation>
    <scope>NUCLEOTIDE SEQUENCE [LARGE SCALE GENOMIC DNA]</scope>
    <source>
        <strain evidence="7">DSM 18391 / NRRL B-41598 / KBS 63</strain>
    </source>
</reference>
<dbReference type="FunFam" id="1.10.10.10:FF:000001">
    <property type="entry name" value="LysR family transcriptional regulator"/>
    <property type="match status" value="1"/>
</dbReference>
<dbReference type="AlphaFoldDB" id="I3ZC33"/>
<dbReference type="InterPro" id="IPR036390">
    <property type="entry name" value="WH_DNA-bd_sf"/>
</dbReference>
<protein>
    <submittedName>
        <fullName evidence="6">Transcriptional regulator</fullName>
    </submittedName>
</protein>
<dbReference type="PROSITE" id="PS50931">
    <property type="entry name" value="HTH_LYSR"/>
    <property type="match status" value="1"/>
</dbReference>
<dbReference type="Gene3D" id="1.10.10.10">
    <property type="entry name" value="Winged helix-like DNA-binding domain superfamily/Winged helix DNA-binding domain"/>
    <property type="match status" value="1"/>
</dbReference>
<dbReference type="PRINTS" id="PR00039">
    <property type="entry name" value="HTHLYSR"/>
</dbReference>
<feature type="domain" description="HTH lysR-type" evidence="5">
    <location>
        <begin position="2"/>
        <end position="59"/>
    </location>
</feature>
<proteinExistence type="inferred from homology"/>
<dbReference type="SUPFAM" id="SSF53850">
    <property type="entry name" value="Periplasmic binding protein-like II"/>
    <property type="match status" value="1"/>
</dbReference>
<gene>
    <name evidence="6" type="ordered locus">Terro_0459</name>
</gene>
<dbReference type="InterPro" id="IPR005119">
    <property type="entry name" value="LysR_subst-bd"/>
</dbReference>
<name>I3ZC33_TERRK</name>
<dbReference type="STRING" id="926566.Terro_0459"/>
<dbReference type="EMBL" id="CP003379">
    <property type="protein sequence ID" value="AFL86801.1"/>
    <property type="molecule type" value="Genomic_DNA"/>
</dbReference>
<keyword evidence="3" id="KW-0238">DNA-binding</keyword>
<keyword evidence="7" id="KW-1185">Reference proteome</keyword>
<organism evidence="6 7">
    <name type="scientific">Terriglobus roseus (strain DSM 18391 / NRRL B-41598 / KBS 63)</name>
    <dbReference type="NCBI Taxonomy" id="926566"/>
    <lineage>
        <taxon>Bacteria</taxon>
        <taxon>Pseudomonadati</taxon>
        <taxon>Acidobacteriota</taxon>
        <taxon>Terriglobia</taxon>
        <taxon>Terriglobales</taxon>
        <taxon>Acidobacteriaceae</taxon>
        <taxon>Terriglobus</taxon>
    </lineage>
</organism>
<dbReference type="OrthoDB" id="9803735at2"/>
<dbReference type="Pfam" id="PF03466">
    <property type="entry name" value="LysR_substrate"/>
    <property type="match status" value="1"/>
</dbReference>
<dbReference type="HOGENOM" id="CLU_039613_6_1_0"/>
<evidence type="ECO:0000256" key="1">
    <source>
        <dbReference type="ARBA" id="ARBA00009437"/>
    </source>
</evidence>
<dbReference type="RefSeq" id="WP_014784370.1">
    <property type="nucleotide sequence ID" value="NC_018014.1"/>
</dbReference>
<evidence type="ECO:0000256" key="4">
    <source>
        <dbReference type="ARBA" id="ARBA00023163"/>
    </source>
</evidence>
<evidence type="ECO:0000259" key="5">
    <source>
        <dbReference type="PROSITE" id="PS50931"/>
    </source>
</evidence>
<dbReference type="Pfam" id="PF00126">
    <property type="entry name" value="HTH_1"/>
    <property type="match status" value="1"/>
</dbReference>
<sequence>MLDLVQVRTFLAVAREGNFTRAASSLHYAQSSVTAQVQGLEESLGSPLFHRLPRSLELTQVGHAFLPHAQRLLAVADEAMQSARAHSEPAGALMLSACESVLTYRLPALLRQFQTDFPQVEIVLNAASVAESGPPVQSGVDVGVSISERIRDPQLITHVLRPEPIRAVVASEHPLVSRKRISAADIVAEQLLLTEETCSYRAVFEHALRESGVRAGHALAFASVEAIKQCALSRMGIAVLPEMVVAENLRAGTLVALRWPTTPLKVYTQLVRRRDRWFSPAMQAFWQTAIDTIGATKSPKDRARAKQ</sequence>
<dbReference type="GO" id="GO:0000976">
    <property type="term" value="F:transcription cis-regulatory region binding"/>
    <property type="evidence" value="ECO:0007669"/>
    <property type="project" value="TreeGrafter"/>
</dbReference>
<dbReference type="InterPro" id="IPR036388">
    <property type="entry name" value="WH-like_DNA-bd_sf"/>
</dbReference>
<accession>I3ZC33</accession>
<evidence type="ECO:0000313" key="6">
    <source>
        <dbReference type="EMBL" id="AFL86801.1"/>
    </source>
</evidence>
<dbReference type="GO" id="GO:0003700">
    <property type="term" value="F:DNA-binding transcription factor activity"/>
    <property type="evidence" value="ECO:0007669"/>
    <property type="project" value="InterPro"/>
</dbReference>